<sequence>MASAETRLEAAGFKNALRNAKEEFAEQKKQSLEARAQVKRSFSKTESTDAISVVLIAEKSAYLNRLDRFPKTWGEPLSQQRRLWAHNQWIANKNEPLQDALRKFTQSEWTTYAASLPTGYYLAICFDASEDVTNLPQAIHGLFLEKATERNIDMALLTTDSRREILQSIAEDMVQDRERFKKIKTRKTEVYSINTLHKIDLGTWTGRSAFKCEGIDGSVRKISCSNNRSLFRRKSQFCRRMLEFHDDGISIKNEHGQVLYPEDSDKVGVSIPVNRLDDFAENIKWLWEQAMADRAQINPTMSS</sequence>
<evidence type="ECO:0000256" key="1">
    <source>
        <dbReference type="SAM" id="Coils"/>
    </source>
</evidence>
<dbReference type="OrthoDB" id="2121009at2759"/>
<reference evidence="2 3" key="1">
    <citation type="submission" date="2015-01" db="EMBL/GenBank/DDBJ databases">
        <title>The Genome Sequence of Exophiala xenobiotica CBS118157.</title>
        <authorList>
            <consortium name="The Broad Institute Genomics Platform"/>
            <person name="Cuomo C."/>
            <person name="de Hoog S."/>
            <person name="Gorbushina A."/>
            <person name="Stielow B."/>
            <person name="Teixiera M."/>
            <person name="Abouelleil A."/>
            <person name="Chapman S.B."/>
            <person name="Priest M."/>
            <person name="Young S.K."/>
            <person name="Wortman J."/>
            <person name="Nusbaum C."/>
            <person name="Birren B."/>
        </authorList>
    </citation>
    <scope>NUCLEOTIDE SEQUENCE [LARGE SCALE GENOMIC DNA]</scope>
    <source>
        <strain evidence="2 3">CBS 118157</strain>
    </source>
</reference>
<accession>A0A0D2FJT9</accession>
<dbReference type="EMBL" id="KN847317">
    <property type="protein sequence ID" value="KIW60404.1"/>
    <property type="molecule type" value="Genomic_DNA"/>
</dbReference>
<dbReference type="RefSeq" id="XP_013320988.1">
    <property type="nucleotide sequence ID" value="XM_013465534.1"/>
</dbReference>
<dbReference type="STRING" id="348802.A0A0D2FJT9"/>
<proteinExistence type="predicted"/>
<dbReference type="GeneID" id="25322527"/>
<organism evidence="2 3">
    <name type="scientific">Exophiala xenobiotica</name>
    <dbReference type="NCBI Taxonomy" id="348802"/>
    <lineage>
        <taxon>Eukaryota</taxon>
        <taxon>Fungi</taxon>
        <taxon>Dikarya</taxon>
        <taxon>Ascomycota</taxon>
        <taxon>Pezizomycotina</taxon>
        <taxon>Eurotiomycetes</taxon>
        <taxon>Chaetothyriomycetidae</taxon>
        <taxon>Chaetothyriales</taxon>
        <taxon>Herpotrichiellaceae</taxon>
        <taxon>Exophiala</taxon>
    </lineage>
</organism>
<keyword evidence="3" id="KW-1185">Reference proteome</keyword>
<protein>
    <submittedName>
        <fullName evidence="2">Uncharacterized protein</fullName>
    </submittedName>
</protein>
<evidence type="ECO:0000313" key="2">
    <source>
        <dbReference type="EMBL" id="KIW60404.1"/>
    </source>
</evidence>
<gene>
    <name evidence="2" type="ORF">PV05_00619</name>
</gene>
<name>A0A0D2FJT9_9EURO</name>
<dbReference type="HOGENOM" id="CLU_918392_0_0_1"/>
<dbReference type="Proteomes" id="UP000054342">
    <property type="component" value="Unassembled WGS sequence"/>
</dbReference>
<keyword evidence="1" id="KW-0175">Coiled coil</keyword>
<evidence type="ECO:0000313" key="3">
    <source>
        <dbReference type="Proteomes" id="UP000054342"/>
    </source>
</evidence>
<dbReference type="AlphaFoldDB" id="A0A0D2FJT9"/>
<feature type="coiled-coil region" evidence="1">
    <location>
        <begin position="3"/>
        <end position="37"/>
    </location>
</feature>